<dbReference type="Gene3D" id="1.10.260.40">
    <property type="entry name" value="lambda repressor-like DNA-binding domains"/>
    <property type="match status" value="1"/>
</dbReference>
<dbReference type="SUPFAM" id="SSF47413">
    <property type="entry name" value="lambda repressor-like DNA-binding domains"/>
    <property type="match status" value="1"/>
</dbReference>
<evidence type="ECO:0000313" key="4">
    <source>
        <dbReference type="Proteomes" id="UP000186469"/>
    </source>
</evidence>
<dbReference type="GO" id="GO:0005829">
    <property type="term" value="C:cytosol"/>
    <property type="evidence" value="ECO:0007669"/>
    <property type="project" value="TreeGrafter"/>
</dbReference>
<evidence type="ECO:0000256" key="1">
    <source>
        <dbReference type="ARBA" id="ARBA00023125"/>
    </source>
</evidence>
<dbReference type="SMART" id="SM00530">
    <property type="entry name" value="HTH_XRE"/>
    <property type="match status" value="1"/>
</dbReference>
<name>A0A1M7TP48_9BACT</name>
<dbReference type="CDD" id="cd00093">
    <property type="entry name" value="HTH_XRE"/>
    <property type="match status" value="1"/>
</dbReference>
<dbReference type="STRING" id="1121455.SAMN02745728_02320"/>
<dbReference type="InterPro" id="IPR010982">
    <property type="entry name" value="Lambda_DNA-bd_dom_sf"/>
</dbReference>
<dbReference type="RefSeq" id="WP_084650706.1">
    <property type="nucleotide sequence ID" value="NZ_FRDI01000017.1"/>
</dbReference>
<gene>
    <name evidence="3" type="ORF">SAMN02745728_02320</name>
</gene>
<dbReference type="PANTHER" id="PTHR46797:SF1">
    <property type="entry name" value="METHYLPHOSPHONATE SYNTHASE"/>
    <property type="match status" value="1"/>
</dbReference>
<reference evidence="3 4" key="1">
    <citation type="submission" date="2016-12" db="EMBL/GenBank/DDBJ databases">
        <authorList>
            <person name="Song W.-J."/>
            <person name="Kurnit D.M."/>
        </authorList>
    </citation>
    <scope>NUCLEOTIDE SEQUENCE [LARGE SCALE GENOMIC DNA]</scope>
    <source>
        <strain evidence="3 4">DSM 11393</strain>
    </source>
</reference>
<organism evidence="3 4">
    <name type="scientific">Desulfovibrio litoralis DSM 11393</name>
    <dbReference type="NCBI Taxonomy" id="1121455"/>
    <lineage>
        <taxon>Bacteria</taxon>
        <taxon>Pseudomonadati</taxon>
        <taxon>Thermodesulfobacteriota</taxon>
        <taxon>Desulfovibrionia</taxon>
        <taxon>Desulfovibrionales</taxon>
        <taxon>Desulfovibrionaceae</taxon>
        <taxon>Desulfovibrio</taxon>
    </lineage>
</organism>
<dbReference type="Pfam" id="PF13560">
    <property type="entry name" value="HTH_31"/>
    <property type="match status" value="1"/>
</dbReference>
<dbReference type="EMBL" id="FRDI01000017">
    <property type="protein sequence ID" value="SHN72460.1"/>
    <property type="molecule type" value="Genomic_DNA"/>
</dbReference>
<sequence>MSTMKEIPHLQEAFAQVLQEARAHSRLSQQALANEVECARSFISFMETRDHLPSLNGFLVLARALGVSSTELLARVEAKLATLEYLDKKE</sequence>
<dbReference type="PANTHER" id="PTHR46797">
    <property type="entry name" value="HTH-TYPE TRANSCRIPTIONAL REGULATOR"/>
    <property type="match status" value="1"/>
</dbReference>
<evidence type="ECO:0000313" key="3">
    <source>
        <dbReference type="EMBL" id="SHN72460.1"/>
    </source>
</evidence>
<dbReference type="GO" id="GO:0003700">
    <property type="term" value="F:DNA-binding transcription factor activity"/>
    <property type="evidence" value="ECO:0007669"/>
    <property type="project" value="TreeGrafter"/>
</dbReference>
<dbReference type="InterPro" id="IPR001387">
    <property type="entry name" value="Cro/C1-type_HTH"/>
</dbReference>
<dbReference type="PROSITE" id="PS50943">
    <property type="entry name" value="HTH_CROC1"/>
    <property type="match status" value="1"/>
</dbReference>
<proteinExistence type="predicted"/>
<dbReference type="Proteomes" id="UP000186469">
    <property type="component" value="Unassembled WGS sequence"/>
</dbReference>
<accession>A0A1M7TP48</accession>
<keyword evidence="4" id="KW-1185">Reference proteome</keyword>
<evidence type="ECO:0000259" key="2">
    <source>
        <dbReference type="PROSITE" id="PS50943"/>
    </source>
</evidence>
<dbReference type="InterPro" id="IPR050807">
    <property type="entry name" value="TransReg_Diox_bact_type"/>
</dbReference>
<dbReference type="GO" id="GO:0003677">
    <property type="term" value="F:DNA binding"/>
    <property type="evidence" value="ECO:0007669"/>
    <property type="project" value="UniProtKB-KW"/>
</dbReference>
<dbReference type="OrthoDB" id="9800901at2"/>
<feature type="domain" description="HTH cro/C1-type" evidence="2">
    <location>
        <begin position="18"/>
        <end position="72"/>
    </location>
</feature>
<keyword evidence="1" id="KW-0238">DNA-binding</keyword>
<dbReference type="AlphaFoldDB" id="A0A1M7TP48"/>
<protein>
    <submittedName>
        <fullName evidence="3">Helix-turn-helix domain-containing protein</fullName>
    </submittedName>
</protein>